<evidence type="ECO:0000259" key="1">
    <source>
        <dbReference type="PROSITE" id="PS50222"/>
    </source>
</evidence>
<evidence type="ECO:0000313" key="3">
    <source>
        <dbReference type="Proteomes" id="UP000006643"/>
    </source>
</evidence>
<dbReference type="OrthoDB" id="97318at2759"/>
<dbReference type="InterPro" id="IPR002048">
    <property type="entry name" value="EF_hand_dom"/>
</dbReference>
<dbReference type="InParanoid" id="D0P162"/>
<feature type="domain" description="EF-hand" evidence="1">
    <location>
        <begin position="41"/>
        <end position="76"/>
    </location>
</feature>
<accession>D0P162</accession>
<gene>
    <name evidence="2" type="ORF">PITG_19760</name>
</gene>
<sequence length="135" mass="16022">MFRDLGFSKPSTRDATRVHCDAFFDALFDWNAVLSSVRLPDSLVEVKKVFETFDYEHNGTIRSEDWNKIYRVICKGNKKLAEWEIRVLQRRFTGQTQGDETIDYARLIMFLLDFQWRSCFKLLIPTRKGTSMQRI</sequence>
<dbReference type="GO" id="GO:0005509">
    <property type="term" value="F:calcium ion binding"/>
    <property type="evidence" value="ECO:0007669"/>
    <property type="project" value="InterPro"/>
</dbReference>
<organism evidence="2 3">
    <name type="scientific">Phytophthora infestans (strain T30-4)</name>
    <name type="common">Potato late blight agent</name>
    <dbReference type="NCBI Taxonomy" id="403677"/>
    <lineage>
        <taxon>Eukaryota</taxon>
        <taxon>Sar</taxon>
        <taxon>Stramenopiles</taxon>
        <taxon>Oomycota</taxon>
        <taxon>Peronosporomycetes</taxon>
        <taxon>Peronosporales</taxon>
        <taxon>Peronosporaceae</taxon>
        <taxon>Phytophthora</taxon>
    </lineage>
</organism>
<name>D0P162_PHYIT</name>
<dbReference type="Proteomes" id="UP000006643">
    <property type="component" value="Unassembled WGS sequence"/>
</dbReference>
<dbReference type="GeneID" id="9470016"/>
<dbReference type="SUPFAM" id="SSF47473">
    <property type="entry name" value="EF-hand"/>
    <property type="match status" value="1"/>
</dbReference>
<dbReference type="HOGENOM" id="CLU_1889845_0_0_1"/>
<proteinExistence type="predicted"/>
<dbReference type="KEGG" id="pif:PITG_19760"/>
<dbReference type="InterPro" id="IPR011992">
    <property type="entry name" value="EF-hand-dom_pair"/>
</dbReference>
<keyword evidence="3" id="KW-1185">Reference proteome</keyword>
<dbReference type="VEuPathDB" id="FungiDB:PITG_19760"/>
<protein>
    <recommendedName>
        <fullName evidence="1">EF-hand domain-containing protein</fullName>
    </recommendedName>
</protein>
<reference evidence="3" key="1">
    <citation type="journal article" date="2009" name="Nature">
        <title>Genome sequence and analysis of the Irish potato famine pathogen Phytophthora infestans.</title>
        <authorList>
            <consortium name="The Broad Institute Genome Sequencing Platform"/>
            <person name="Haas B.J."/>
            <person name="Kamoun S."/>
            <person name="Zody M.C."/>
            <person name="Jiang R.H."/>
            <person name="Handsaker R.E."/>
            <person name="Cano L.M."/>
            <person name="Grabherr M."/>
            <person name="Kodira C.D."/>
            <person name="Raffaele S."/>
            <person name="Torto-Alalibo T."/>
            <person name="Bozkurt T.O."/>
            <person name="Ah-Fong A.M."/>
            <person name="Alvarado L."/>
            <person name="Anderson V.L."/>
            <person name="Armstrong M.R."/>
            <person name="Avrova A."/>
            <person name="Baxter L."/>
            <person name="Beynon J."/>
            <person name="Boevink P.C."/>
            <person name="Bollmann S.R."/>
            <person name="Bos J.I."/>
            <person name="Bulone V."/>
            <person name="Cai G."/>
            <person name="Cakir C."/>
            <person name="Carrington J.C."/>
            <person name="Chawner M."/>
            <person name="Conti L."/>
            <person name="Costanzo S."/>
            <person name="Ewan R."/>
            <person name="Fahlgren N."/>
            <person name="Fischbach M.A."/>
            <person name="Fugelstad J."/>
            <person name="Gilroy E.M."/>
            <person name="Gnerre S."/>
            <person name="Green P.J."/>
            <person name="Grenville-Briggs L.J."/>
            <person name="Griffith J."/>
            <person name="Grunwald N.J."/>
            <person name="Horn K."/>
            <person name="Horner N.R."/>
            <person name="Hu C.H."/>
            <person name="Huitema E."/>
            <person name="Jeong D.H."/>
            <person name="Jones A.M."/>
            <person name="Jones J.D."/>
            <person name="Jones R.W."/>
            <person name="Karlsson E.K."/>
            <person name="Kunjeti S.G."/>
            <person name="Lamour K."/>
            <person name="Liu Z."/>
            <person name="Ma L."/>
            <person name="Maclean D."/>
            <person name="Chibucos M.C."/>
            <person name="McDonald H."/>
            <person name="McWalters J."/>
            <person name="Meijer H.J."/>
            <person name="Morgan W."/>
            <person name="Morris P.F."/>
            <person name="Munro C.A."/>
            <person name="O'Neill K."/>
            <person name="Ospina-Giraldo M."/>
            <person name="Pinzon A."/>
            <person name="Pritchard L."/>
            <person name="Ramsahoye B."/>
            <person name="Ren Q."/>
            <person name="Restrepo S."/>
            <person name="Roy S."/>
            <person name="Sadanandom A."/>
            <person name="Savidor A."/>
            <person name="Schornack S."/>
            <person name="Schwartz D.C."/>
            <person name="Schumann U.D."/>
            <person name="Schwessinger B."/>
            <person name="Seyer L."/>
            <person name="Sharpe T."/>
            <person name="Silvar C."/>
            <person name="Song J."/>
            <person name="Studholme D.J."/>
            <person name="Sykes S."/>
            <person name="Thines M."/>
            <person name="van de Vondervoort P.J."/>
            <person name="Phuntumart V."/>
            <person name="Wawra S."/>
            <person name="Weide R."/>
            <person name="Win J."/>
            <person name="Young C."/>
            <person name="Zhou S."/>
            <person name="Fry W."/>
            <person name="Meyers B.C."/>
            <person name="van West P."/>
            <person name="Ristaino J."/>
            <person name="Govers F."/>
            <person name="Birch P.R."/>
            <person name="Whisson S.C."/>
            <person name="Judelson H.S."/>
            <person name="Nusbaum C."/>
        </authorList>
    </citation>
    <scope>NUCLEOTIDE SEQUENCE [LARGE SCALE GENOMIC DNA]</scope>
    <source>
        <strain evidence="3">T30-4</strain>
    </source>
</reference>
<dbReference type="PROSITE" id="PS50222">
    <property type="entry name" value="EF_HAND_2"/>
    <property type="match status" value="1"/>
</dbReference>
<dbReference type="RefSeq" id="XP_002895967.1">
    <property type="nucleotide sequence ID" value="XM_002895921.1"/>
</dbReference>
<dbReference type="Gene3D" id="1.10.238.10">
    <property type="entry name" value="EF-hand"/>
    <property type="match status" value="1"/>
</dbReference>
<dbReference type="AlphaFoldDB" id="D0P162"/>
<dbReference type="EMBL" id="DS028238">
    <property type="protein sequence ID" value="EEY54083.1"/>
    <property type="molecule type" value="Genomic_DNA"/>
</dbReference>
<evidence type="ECO:0000313" key="2">
    <source>
        <dbReference type="EMBL" id="EEY54083.1"/>
    </source>
</evidence>